<organism evidence="2 3">
    <name type="scientific">Tenacibaculum mesophilum</name>
    <dbReference type="NCBI Taxonomy" id="104268"/>
    <lineage>
        <taxon>Bacteria</taxon>
        <taxon>Pseudomonadati</taxon>
        <taxon>Bacteroidota</taxon>
        <taxon>Flavobacteriia</taxon>
        <taxon>Flavobacteriales</taxon>
        <taxon>Flavobacteriaceae</taxon>
        <taxon>Tenacibaculum</taxon>
    </lineage>
</organism>
<keyword evidence="1" id="KW-0175">Coiled coil</keyword>
<evidence type="ECO:0000256" key="1">
    <source>
        <dbReference type="SAM" id="Coils"/>
    </source>
</evidence>
<feature type="coiled-coil region" evidence="1">
    <location>
        <begin position="79"/>
        <end position="117"/>
    </location>
</feature>
<dbReference type="Proteomes" id="UP000269693">
    <property type="component" value="Chromosome"/>
</dbReference>
<protein>
    <submittedName>
        <fullName evidence="2">Uncharacterized protein</fullName>
    </submittedName>
</protein>
<name>A0ABM7CES3_9FLAO</name>
<keyword evidence="3" id="KW-1185">Reference proteome</keyword>
<dbReference type="EMBL" id="CP032544">
    <property type="protein sequence ID" value="AZJ32244.1"/>
    <property type="molecule type" value="Genomic_DNA"/>
</dbReference>
<proteinExistence type="predicted"/>
<evidence type="ECO:0000313" key="3">
    <source>
        <dbReference type="Proteomes" id="UP000269693"/>
    </source>
</evidence>
<gene>
    <name evidence="2" type="ORF">D6200_06595</name>
</gene>
<evidence type="ECO:0000313" key="2">
    <source>
        <dbReference type="EMBL" id="AZJ32244.1"/>
    </source>
</evidence>
<sequence>MYTKKDVTLKSVQAMLEKIRLFFYCSISAVANYLEVSTDTVKSLSLKRRNYNLQQLDRLIPLYKALELKTSVTELTHTTAFIEEEQQKAISELERLQKKVAKSLRNRQEDLERLQKKRAIGLRGLHACTALLHQNNLTVKDTKWITQRKRNLELVLRENNYIKVVKLQSEVTGLQITLDKVLQEIERLKSK</sequence>
<reference evidence="2 3" key="1">
    <citation type="submission" date="2018-09" db="EMBL/GenBank/DDBJ databases">
        <title>Insights into the microbiota of Asian seabass (Lates calcarifer) with tenacibaculosis symptoms and description of sp. nov. Tenacibaculum singaporense.</title>
        <authorList>
            <person name="Miyake S."/>
            <person name="Soh M."/>
            <person name="Azman M.N."/>
            <person name="Ngoh S.Y."/>
            <person name="Orban L."/>
            <person name="Seedorf H."/>
        </authorList>
    </citation>
    <scope>NUCLEOTIDE SEQUENCE [LARGE SCALE GENOMIC DNA]</scope>
    <source>
        <strain evidence="2 3">DSM 13764</strain>
    </source>
</reference>
<accession>A0ABM7CES3</accession>